<dbReference type="AlphaFoldDB" id="A0AAX3N891"/>
<evidence type="ECO:0000313" key="2">
    <source>
        <dbReference type="EMBL" id="WDH85005.1"/>
    </source>
</evidence>
<feature type="transmembrane region" description="Helical" evidence="1">
    <location>
        <begin position="234"/>
        <end position="256"/>
    </location>
</feature>
<organism evidence="2 3">
    <name type="scientific">Paenibacillus urinalis</name>
    <dbReference type="NCBI Taxonomy" id="521520"/>
    <lineage>
        <taxon>Bacteria</taxon>
        <taxon>Bacillati</taxon>
        <taxon>Bacillota</taxon>
        <taxon>Bacilli</taxon>
        <taxon>Bacillales</taxon>
        <taxon>Paenibacillaceae</taxon>
        <taxon>Paenibacillus</taxon>
    </lineage>
</organism>
<gene>
    <name evidence="2" type="ORF">PUW23_04085</name>
</gene>
<dbReference type="EMBL" id="CP118101">
    <property type="protein sequence ID" value="WDH85005.1"/>
    <property type="molecule type" value="Genomic_DNA"/>
</dbReference>
<dbReference type="Pfam" id="PF12679">
    <property type="entry name" value="ABC2_membrane_2"/>
    <property type="match status" value="1"/>
</dbReference>
<evidence type="ECO:0000313" key="3">
    <source>
        <dbReference type="Proteomes" id="UP001220962"/>
    </source>
</evidence>
<proteinExistence type="predicted"/>
<reference evidence="2" key="1">
    <citation type="submission" date="2023-02" db="EMBL/GenBank/DDBJ databases">
        <title>Pathogen: clinical or host-associated sample.</title>
        <authorList>
            <person name="Hergert J."/>
            <person name="Casey R."/>
            <person name="Wagner J."/>
            <person name="Young E.L."/>
            <person name="Oakeson K.F."/>
        </authorList>
    </citation>
    <scope>NUCLEOTIDE SEQUENCE</scope>
    <source>
        <strain evidence="2">2022CK-00830</strain>
    </source>
</reference>
<feature type="transmembrane region" description="Helical" evidence="1">
    <location>
        <begin position="186"/>
        <end position="205"/>
    </location>
</feature>
<feature type="transmembrane region" description="Helical" evidence="1">
    <location>
        <begin position="154"/>
        <end position="179"/>
    </location>
</feature>
<feature type="transmembrane region" description="Helical" evidence="1">
    <location>
        <begin position="120"/>
        <end position="142"/>
    </location>
</feature>
<sequence length="262" mass="29646">MFLFELKSYRKSLLIWSLSIIGIMVFLLSLFPSISREFDAFARILEGYPEPFRQAFGIQIESMGTFLGFYTYILMYITLCGAIQAMLLGMSVVSRETRERTADFLLTKPVTRTKVLTSKLLAAVVSILLTNLLYLAGAWLMAEQLQTGAYDVKLYFMLSMTLLFVQLMFVGIGLLVSVLLPRIKSILPVSLTTVLVFYMIGMLVAGDEGGMKRYLSPFKYFDTKRVLETASYELPYMTAAAGIIMLCTAVCYYMYIRRDISA</sequence>
<name>A0AAX3N891_9BACL</name>
<accession>A0AAX3N891</accession>
<feature type="transmembrane region" description="Helical" evidence="1">
    <location>
        <begin position="12"/>
        <end position="31"/>
    </location>
</feature>
<dbReference type="PANTHER" id="PTHR43471:SF12">
    <property type="entry name" value="HYPOTHETICAL MEMBRANE PROTEIN, CONSERVED"/>
    <property type="match status" value="1"/>
</dbReference>
<keyword evidence="1" id="KW-1133">Transmembrane helix</keyword>
<dbReference type="Proteomes" id="UP001220962">
    <property type="component" value="Chromosome"/>
</dbReference>
<feature type="transmembrane region" description="Helical" evidence="1">
    <location>
        <begin position="69"/>
        <end position="90"/>
    </location>
</feature>
<keyword evidence="1" id="KW-0812">Transmembrane</keyword>
<keyword evidence="1" id="KW-0472">Membrane</keyword>
<dbReference type="GO" id="GO:0140359">
    <property type="term" value="F:ABC-type transporter activity"/>
    <property type="evidence" value="ECO:0007669"/>
    <property type="project" value="InterPro"/>
</dbReference>
<dbReference type="GO" id="GO:0005886">
    <property type="term" value="C:plasma membrane"/>
    <property type="evidence" value="ECO:0007669"/>
    <property type="project" value="UniProtKB-SubCell"/>
</dbReference>
<dbReference type="RefSeq" id="WP_274359966.1">
    <property type="nucleotide sequence ID" value="NZ_CP118101.1"/>
</dbReference>
<dbReference type="PANTHER" id="PTHR43471">
    <property type="entry name" value="ABC TRANSPORTER PERMEASE"/>
    <property type="match status" value="1"/>
</dbReference>
<protein>
    <submittedName>
        <fullName evidence="2">ABC transporter permease subunit</fullName>
    </submittedName>
</protein>
<evidence type="ECO:0000256" key="1">
    <source>
        <dbReference type="SAM" id="Phobius"/>
    </source>
</evidence>